<dbReference type="EMBL" id="LUHQ01000021">
    <property type="protein sequence ID" value="OAO89166.1"/>
    <property type="molecule type" value="Genomic_DNA"/>
</dbReference>
<geneLocation type="mitochondrion" evidence="2"/>
<organism evidence="2 3">
    <name type="scientific">Arabidopsis thaliana</name>
    <name type="common">Mouse-ear cress</name>
    <dbReference type="NCBI Taxonomy" id="3702"/>
    <lineage>
        <taxon>Eukaryota</taxon>
        <taxon>Viridiplantae</taxon>
        <taxon>Streptophyta</taxon>
        <taxon>Embryophyta</taxon>
        <taxon>Tracheophyta</taxon>
        <taxon>Spermatophyta</taxon>
        <taxon>Magnoliopsida</taxon>
        <taxon>eudicotyledons</taxon>
        <taxon>Gunneridae</taxon>
        <taxon>Pentapetalae</taxon>
        <taxon>rosids</taxon>
        <taxon>malvids</taxon>
        <taxon>Brassicales</taxon>
        <taxon>Brassicaceae</taxon>
        <taxon>Camelineae</taxon>
        <taxon>Arabidopsis</taxon>
    </lineage>
</organism>
<evidence type="ECO:0000313" key="2">
    <source>
        <dbReference type="EMBL" id="OAO89166.1"/>
    </source>
</evidence>
<comment type="caution">
    <text evidence="2">The sequence shown here is derived from an EMBL/GenBank/DDBJ whole genome shotgun (WGS) entry which is preliminary data.</text>
</comment>
<feature type="region of interest" description="Disordered" evidence="1">
    <location>
        <begin position="31"/>
        <end position="85"/>
    </location>
</feature>
<gene>
    <name evidence="2" type="ORF">AXX17_ATUG03730</name>
</gene>
<keyword evidence="2" id="KW-0496">Mitochondrion</keyword>
<dbReference type="Proteomes" id="UP000078284">
    <property type="component" value="Unassembled WGS sequence"/>
</dbReference>
<dbReference type="AlphaFoldDB" id="A0A178U5G4"/>
<sequence>MAGVFLFYGFGELLPIGSDSDVGEASWVVNPATGASGSGGNGWTESAANDPAREVSLAPFPPQLTHPVPFPAEPGSPDPVSPPPP</sequence>
<feature type="compositionally biased region" description="Pro residues" evidence="1">
    <location>
        <begin position="59"/>
        <end position="85"/>
    </location>
</feature>
<dbReference type="ExpressionAtlas" id="A0A178U5G4">
    <property type="expression patterns" value="baseline and differential"/>
</dbReference>
<protein>
    <submittedName>
        <fullName evidence="2">Uncharacterized protein</fullName>
    </submittedName>
</protein>
<accession>A0A178U5G4</accession>
<evidence type="ECO:0000256" key="1">
    <source>
        <dbReference type="SAM" id="MobiDB-lite"/>
    </source>
</evidence>
<reference evidence="3" key="1">
    <citation type="journal article" date="2016" name="Proc. Natl. Acad. Sci. U.S.A.">
        <title>Chromosome-level assembly of Arabidopsis thaliana Ler reveals the extent of translocation and inversion polymorphisms.</title>
        <authorList>
            <person name="Zapata L."/>
            <person name="Ding J."/>
            <person name="Willing E.M."/>
            <person name="Hartwig B."/>
            <person name="Bezdan D."/>
            <person name="Jiao W.B."/>
            <person name="Patel V."/>
            <person name="Velikkakam James G."/>
            <person name="Koornneef M."/>
            <person name="Ossowski S."/>
            <person name="Schneeberger K."/>
        </authorList>
    </citation>
    <scope>NUCLEOTIDE SEQUENCE [LARGE SCALE GENOMIC DNA]</scope>
    <source>
        <strain evidence="3">cv. Landsberg erecta</strain>
    </source>
</reference>
<evidence type="ECO:0000313" key="3">
    <source>
        <dbReference type="Proteomes" id="UP000078284"/>
    </source>
</evidence>
<name>A0A178U5G4_ARATH</name>
<proteinExistence type="predicted"/>